<dbReference type="RefSeq" id="WP_344980846.1">
    <property type="nucleotide sequence ID" value="NZ_BAABFN010000020.1"/>
</dbReference>
<organism evidence="2 3">
    <name type="scientific">Compostibacter hankyongensis</name>
    <dbReference type="NCBI Taxonomy" id="1007089"/>
    <lineage>
        <taxon>Bacteria</taxon>
        <taxon>Pseudomonadati</taxon>
        <taxon>Bacteroidota</taxon>
        <taxon>Chitinophagia</taxon>
        <taxon>Chitinophagales</taxon>
        <taxon>Chitinophagaceae</taxon>
        <taxon>Compostibacter</taxon>
    </lineage>
</organism>
<keyword evidence="1" id="KW-0472">Membrane</keyword>
<evidence type="ECO:0000256" key="1">
    <source>
        <dbReference type="SAM" id="Phobius"/>
    </source>
</evidence>
<protein>
    <submittedName>
        <fullName evidence="2">Uncharacterized protein</fullName>
    </submittedName>
</protein>
<feature type="transmembrane region" description="Helical" evidence="1">
    <location>
        <begin position="82"/>
        <end position="99"/>
    </location>
</feature>
<feature type="transmembrane region" description="Helical" evidence="1">
    <location>
        <begin position="105"/>
        <end position="138"/>
    </location>
</feature>
<keyword evidence="1" id="KW-0812">Transmembrane</keyword>
<evidence type="ECO:0000313" key="2">
    <source>
        <dbReference type="EMBL" id="GAA4317875.1"/>
    </source>
</evidence>
<proteinExistence type="predicted"/>
<reference evidence="3" key="1">
    <citation type="journal article" date="2019" name="Int. J. Syst. Evol. Microbiol.">
        <title>The Global Catalogue of Microorganisms (GCM) 10K type strain sequencing project: providing services to taxonomists for standard genome sequencing and annotation.</title>
        <authorList>
            <consortium name="The Broad Institute Genomics Platform"/>
            <consortium name="The Broad Institute Genome Sequencing Center for Infectious Disease"/>
            <person name="Wu L."/>
            <person name="Ma J."/>
        </authorList>
    </citation>
    <scope>NUCLEOTIDE SEQUENCE [LARGE SCALE GENOMIC DNA]</scope>
    <source>
        <strain evidence="3">JCM 17664</strain>
    </source>
</reference>
<sequence length="187" mass="21170">MKPRTFTAVLLFISAYSPLFLILAVRDFDFREAHRFGHPLPVLLMLGVTLLSIVLLFATVAGIQRGNMSVTVVSVRNRSVDVISYTIPYMISFFGVSLSDSGDVISLLIFLLILLLLTITSQSVFINPLLSLAGYGLYDLEYLMDGRQFSTVVISRYALHPGRRYYLRSLTRFLYFVTEKQEQDNVP</sequence>
<dbReference type="Proteomes" id="UP001501207">
    <property type="component" value="Unassembled WGS sequence"/>
</dbReference>
<feature type="transmembrane region" description="Helical" evidence="1">
    <location>
        <begin position="40"/>
        <end position="61"/>
    </location>
</feature>
<comment type="caution">
    <text evidence="2">The sequence shown here is derived from an EMBL/GenBank/DDBJ whole genome shotgun (WGS) entry which is preliminary data.</text>
</comment>
<keyword evidence="3" id="KW-1185">Reference proteome</keyword>
<gene>
    <name evidence="2" type="ORF">GCM10023143_30220</name>
</gene>
<dbReference type="EMBL" id="BAABFN010000020">
    <property type="protein sequence ID" value="GAA4317875.1"/>
    <property type="molecule type" value="Genomic_DNA"/>
</dbReference>
<keyword evidence="1" id="KW-1133">Transmembrane helix</keyword>
<name>A0ABP8G5S3_9BACT</name>
<accession>A0ABP8G5S3</accession>
<evidence type="ECO:0000313" key="3">
    <source>
        <dbReference type="Proteomes" id="UP001501207"/>
    </source>
</evidence>